<organism evidence="3 4">
    <name type="scientific">Plakobranchus ocellatus</name>
    <dbReference type="NCBI Taxonomy" id="259542"/>
    <lineage>
        <taxon>Eukaryota</taxon>
        <taxon>Metazoa</taxon>
        <taxon>Spiralia</taxon>
        <taxon>Lophotrochozoa</taxon>
        <taxon>Mollusca</taxon>
        <taxon>Gastropoda</taxon>
        <taxon>Heterobranchia</taxon>
        <taxon>Euthyneura</taxon>
        <taxon>Panpulmonata</taxon>
        <taxon>Sacoglossa</taxon>
        <taxon>Placobranchoidea</taxon>
        <taxon>Plakobranchidae</taxon>
        <taxon>Plakobranchus</taxon>
    </lineage>
</organism>
<protein>
    <submittedName>
        <fullName evidence="3">Deoxyribonuclease-2-alpha</fullName>
    </submittedName>
</protein>
<dbReference type="InterPro" id="IPR004947">
    <property type="entry name" value="DNase_II"/>
</dbReference>
<keyword evidence="4" id="KW-1185">Reference proteome</keyword>
<name>A0AAV4D6T1_9GAST</name>
<dbReference type="Proteomes" id="UP000735302">
    <property type="component" value="Unassembled WGS sequence"/>
</dbReference>
<dbReference type="AlphaFoldDB" id="A0AAV4D6T1"/>
<evidence type="ECO:0000256" key="2">
    <source>
        <dbReference type="ARBA" id="ARBA00022801"/>
    </source>
</evidence>
<accession>A0AAV4D6T1</accession>
<reference evidence="3 4" key="1">
    <citation type="journal article" date="2021" name="Elife">
        <title>Chloroplast acquisition without the gene transfer in kleptoplastic sea slugs, Plakobranchus ocellatus.</title>
        <authorList>
            <person name="Maeda T."/>
            <person name="Takahashi S."/>
            <person name="Yoshida T."/>
            <person name="Shimamura S."/>
            <person name="Takaki Y."/>
            <person name="Nagai Y."/>
            <person name="Toyoda A."/>
            <person name="Suzuki Y."/>
            <person name="Arimoto A."/>
            <person name="Ishii H."/>
            <person name="Satoh N."/>
            <person name="Nishiyama T."/>
            <person name="Hasebe M."/>
            <person name="Maruyama T."/>
            <person name="Minagawa J."/>
            <person name="Obokata J."/>
            <person name="Shigenobu S."/>
        </authorList>
    </citation>
    <scope>NUCLEOTIDE SEQUENCE [LARGE SCALE GENOMIC DNA]</scope>
</reference>
<gene>
    <name evidence="3" type="ORF">PoB_006637800</name>
</gene>
<dbReference type="GO" id="GO:0004531">
    <property type="term" value="F:deoxyribonuclease II activity"/>
    <property type="evidence" value="ECO:0007669"/>
    <property type="project" value="InterPro"/>
</dbReference>
<sequence>MASTLCCFNSGLICLDPNANEVDWFSTYKSPKIPHSADWKLHAGLAHFYLDVHSPQWTLSSKAVNESTQQISNTLQQIYKPQGTMMFIMYDDERPDSLLTKGGGHTKGVVAFDETSGFWMIHSVPKFPPPQSEGYSWPHSGIDYGQTFLCVSLPYEELGVVAKQLLFNQPNIYDYNVPDMFLESFSILNDLIDGKRPDGPPWSSVQKLTSIDKQIFLSFAKANYFHADLYDALVAPTLKKDLLVETWLRERGTPLPSNCSTDYHVLKVDKIQLPDGVVFNETKDHAKWAVTMPEEHSQAETWAKGQNVMHMVVSETDDTNWACVGDINRMDSQFHRGGGTLCIQHSGVWKAFMGAVADYVKCP</sequence>
<evidence type="ECO:0000313" key="3">
    <source>
        <dbReference type="EMBL" id="GFO39873.1"/>
    </source>
</evidence>
<comment type="caution">
    <text evidence="3">The sequence shown here is derived from an EMBL/GenBank/DDBJ whole genome shotgun (WGS) entry which is preliminary data.</text>
</comment>
<dbReference type="CDD" id="cd09121">
    <property type="entry name" value="PLDc_DNaseII_2"/>
    <property type="match status" value="1"/>
</dbReference>
<keyword evidence="2" id="KW-0378">Hydrolase</keyword>
<comment type="similarity">
    <text evidence="1">Belongs to the DNase II family.</text>
</comment>
<dbReference type="GO" id="GO:0006309">
    <property type="term" value="P:apoptotic DNA fragmentation"/>
    <property type="evidence" value="ECO:0007669"/>
    <property type="project" value="TreeGrafter"/>
</dbReference>
<dbReference type="Pfam" id="PF03265">
    <property type="entry name" value="DNase_II"/>
    <property type="match status" value="1"/>
</dbReference>
<evidence type="ECO:0000256" key="1">
    <source>
        <dbReference type="ARBA" id="ARBA00007527"/>
    </source>
</evidence>
<dbReference type="CDD" id="cd09120">
    <property type="entry name" value="PLDc_DNaseII_1"/>
    <property type="match status" value="1"/>
</dbReference>
<dbReference type="PANTHER" id="PTHR10858:SF23">
    <property type="entry name" value="DEOXYRIBONUCLEASE II"/>
    <property type="match status" value="1"/>
</dbReference>
<evidence type="ECO:0000313" key="4">
    <source>
        <dbReference type="Proteomes" id="UP000735302"/>
    </source>
</evidence>
<dbReference type="EMBL" id="BLXT01007525">
    <property type="protein sequence ID" value="GFO39873.1"/>
    <property type="molecule type" value="Genomic_DNA"/>
</dbReference>
<proteinExistence type="inferred from homology"/>
<dbReference type="PANTHER" id="PTHR10858">
    <property type="entry name" value="DEOXYRIBONUCLEASE II"/>
    <property type="match status" value="1"/>
</dbReference>